<accession>A0A397NJP2</accession>
<organism evidence="2 3">
    <name type="scientific">Hephaestia caeni</name>
    <dbReference type="NCBI Taxonomy" id="645617"/>
    <lineage>
        <taxon>Bacteria</taxon>
        <taxon>Pseudomonadati</taxon>
        <taxon>Pseudomonadota</taxon>
        <taxon>Alphaproteobacteria</taxon>
        <taxon>Sphingomonadales</taxon>
        <taxon>Sphingomonadaceae</taxon>
        <taxon>Hephaestia</taxon>
    </lineage>
</organism>
<feature type="compositionally biased region" description="Basic and acidic residues" evidence="1">
    <location>
        <begin position="385"/>
        <end position="406"/>
    </location>
</feature>
<comment type="caution">
    <text evidence="2">The sequence shown here is derived from an EMBL/GenBank/DDBJ whole genome shotgun (WGS) entry which is preliminary data.</text>
</comment>
<keyword evidence="3" id="KW-1185">Reference proteome</keyword>
<dbReference type="RefSeq" id="WP_119037006.1">
    <property type="nucleotide sequence ID" value="NZ_QXDC01000004.1"/>
</dbReference>
<feature type="region of interest" description="Disordered" evidence="1">
    <location>
        <begin position="336"/>
        <end position="443"/>
    </location>
</feature>
<gene>
    <name evidence="2" type="ORF">DFR49_3628</name>
</gene>
<feature type="region of interest" description="Disordered" evidence="1">
    <location>
        <begin position="1"/>
        <end position="24"/>
    </location>
</feature>
<dbReference type="OrthoDB" id="7282816at2"/>
<evidence type="ECO:0000313" key="2">
    <source>
        <dbReference type="EMBL" id="RIA37740.1"/>
    </source>
</evidence>
<dbReference type="EMBL" id="QXDC01000004">
    <property type="protein sequence ID" value="RIA37740.1"/>
    <property type="molecule type" value="Genomic_DNA"/>
</dbReference>
<proteinExistence type="predicted"/>
<feature type="compositionally biased region" description="Basic residues" evidence="1">
    <location>
        <begin position="407"/>
        <end position="419"/>
    </location>
</feature>
<evidence type="ECO:0000313" key="3">
    <source>
        <dbReference type="Proteomes" id="UP000266568"/>
    </source>
</evidence>
<dbReference type="AlphaFoldDB" id="A0A397NJP2"/>
<sequence length="443" mass="47643">MNAITETTAAPQLPAPRAQRHDGWTPDRQRAFLENVAEGYSAEQACRIVGMAPSSAYALRRRAAGAAFAIGWRAANLLARDKVADTLLARAIDGQVDTYTRADGTEVTRHRYDNRLASTMLARLDRFADAAAGEATHHAARLVAAEFDSFLDLIDRDQGPARTGMFLATRIAGEEADPDLGAVVALARADRWLRTGRGTAAEVDTSDLDPDARAAWTAEQWTRAEAAGLIAFAAPADAAPHAPLSPLHPEAMREPEPDSPVWWCPYADDWRTRFAPPAGFDGDQAGRFGDEGYSRTLTLDEHHLVETAAAIEHVELCAEHAPERTAWFAALAAQTGPDAPDASAPDVADAPEAPAPDSADHAAADQPATAPQQDQPDSINPADNLRTDRDSGHVEPKMVVSRDPKRSARAVHQHRKRGKPPVAGQSEGRPTFSSRRVEHGGFS</sequence>
<protein>
    <submittedName>
        <fullName evidence="2">Uncharacterized protein</fullName>
    </submittedName>
</protein>
<dbReference type="Proteomes" id="UP000266568">
    <property type="component" value="Unassembled WGS sequence"/>
</dbReference>
<feature type="compositionally biased region" description="Low complexity" evidence="1">
    <location>
        <begin position="337"/>
        <end position="357"/>
    </location>
</feature>
<name>A0A397NJP2_9SPHN</name>
<feature type="compositionally biased region" description="Low complexity" evidence="1">
    <location>
        <begin position="364"/>
        <end position="378"/>
    </location>
</feature>
<reference evidence="2 3" key="1">
    <citation type="submission" date="2018-08" db="EMBL/GenBank/DDBJ databases">
        <title>Genomic Encyclopedia of Type Strains, Phase IV (KMG-IV): sequencing the most valuable type-strain genomes for metagenomic binning, comparative biology and taxonomic classification.</title>
        <authorList>
            <person name="Goeker M."/>
        </authorList>
    </citation>
    <scope>NUCLEOTIDE SEQUENCE [LARGE SCALE GENOMIC DNA]</scope>
    <source>
        <strain evidence="2 3">DSM 25527</strain>
    </source>
</reference>
<evidence type="ECO:0000256" key="1">
    <source>
        <dbReference type="SAM" id="MobiDB-lite"/>
    </source>
</evidence>